<protein>
    <submittedName>
        <fullName evidence="2">Uncharacterized protein</fullName>
    </submittedName>
</protein>
<name>A0A2T3HKX7_9SPHI</name>
<evidence type="ECO:0000313" key="2">
    <source>
        <dbReference type="EMBL" id="PST83069.1"/>
    </source>
</evidence>
<evidence type="ECO:0000256" key="1">
    <source>
        <dbReference type="SAM" id="MobiDB-lite"/>
    </source>
</evidence>
<organism evidence="2 3">
    <name type="scientific">Pedobacter yulinensis</name>
    <dbReference type="NCBI Taxonomy" id="2126353"/>
    <lineage>
        <taxon>Bacteria</taxon>
        <taxon>Pseudomonadati</taxon>
        <taxon>Bacteroidota</taxon>
        <taxon>Sphingobacteriia</taxon>
        <taxon>Sphingobacteriales</taxon>
        <taxon>Sphingobacteriaceae</taxon>
        <taxon>Pedobacter</taxon>
    </lineage>
</organism>
<feature type="region of interest" description="Disordered" evidence="1">
    <location>
        <begin position="1"/>
        <end position="31"/>
    </location>
</feature>
<feature type="compositionally biased region" description="Basic and acidic residues" evidence="1">
    <location>
        <begin position="17"/>
        <end position="27"/>
    </location>
</feature>
<comment type="caution">
    <text evidence="2">The sequence shown here is derived from an EMBL/GenBank/DDBJ whole genome shotgun (WGS) entry which is preliminary data.</text>
</comment>
<proteinExistence type="predicted"/>
<reference evidence="2 3" key="1">
    <citation type="submission" date="2018-03" db="EMBL/GenBank/DDBJ databases">
        <authorList>
            <person name="Keele B.F."/>
        </authorList>
    </citation>
    <scope>NUCLEOTIDE SEQUENCE [LARGE SCALE GENOMIC DNA]</scope>
    <source>
        <strain evidence="2 3">YL28-9</strain>
    </source>
</reference>
<keyword evidence="3" id="KW-1185">Reference proteome</keyword>
<gene>
    <name evidence="2" type="ORF">C7T94_10650</name>
</gene>
<evidence type="ECO:0000313" key="3">
    <source>
        <dbReference type="Proteomes" id="UP000240912"/>
    </source>
</evidence>
<sequence>MDPAYTEPKIKTGAPKRNQEPGTRNKDQGAYPSAVHTIMSFRAKAKNLFVSPLLIPEPQLDCLAGKPRGEESPAAVIQL</sequence>
<accession>A0A2T3HKX7</accession>
<dbReference type="AlphaFoldDB" id="A0A2T3HKX7"/>
<dbReference type="Proteomes" id="UP000240912">
    <property type="component" value="Unassembled WGS sequence"/>
</dbReference>
<dbReference type="EMBL" id="PYLS01000005">
    <property type="protein sequence ID" value="PST83069.1"/>
    <property type="molecule type" value="Genomic_DNA"/>
</dbReference>